<feature type="compositionally biased region" description="Basic and acidic residues" evidence="1">
    <location>
        <begin position="460"/>
        <end position="470"/>
    </location>
</feature>
<dbReference type="EMBL" id="JAROKS010000024">
    <property type="protein sequence ID" value="KAK1786535.1"/>
    <property type="molecule type" value="Genomic_DNA"/>
</dbReference>
<evidence type="ECO:0000256" key="1">
    <source>
        <dbReference type="SAM" id="MobiDB-lite"/>
    </source>
</evidence>
<comment type="caution">
    <text evidence="2">The sequence shown here is derived from an EMBL/GenBank/DDBJ whole genome shotgun (WGS) entry which is preliminary data.</text>
</comment>
<keyword evidence="3" id="KW-1185">Reference proteome</keyword>
<organism evidence="2 3">
    <name type="scientific">Electrophorus voltai</name>
    <dbReference type="NCBI Taxonomy" id="2609070"/>
    <lineage>
        <taxon>Eukaryota</taxon>
        <taxon>Metazoa</taxon>
        <taxon>Chordata</taxon>
        <taxon>Craniata</taxon>
        <taxon>Vertebrata</taxon>
        <taxon>Euteleostomi</taxon>
        <taxon>Actinopterygii</taxon>
        <taxon>Neopterygii</taxon>
        <taxon>Teleostei</taxon>
        <taxon>Ostariophysi</taxon>
        <taxon>Gymnotiformes</taxon>
        <taxon>Gymnotoidei</taxon>
        <taxon>Gymnotidae</taxon>
        <taxon>Electrophorus</taxon>
    </lineage>
</organism>
<name>A0AAD8YSU1_9TELE</name>
<reference evidence="2" key="1">
    <citation type="submission" date="2023-03" db="EMBL/GenBank/DDBJ databases">
        <title>Electrophorus voltai genome.</title>
        <authorList>
            <person name="Bian C."/>
        </authorList>
    </citation>
    <scope>NUCLEOTIDE SEQUENCE</scope>
    <source>
        <strain evidence="2">CB-2022</strain>
        <tissue evidence="2">Muscle</tissue>
    </source>
</reference>
<feature type="region of interest" description="Disordered" evidence="1">
    <location>
        <begin position="437"/>
        <end position="470"/>
    </location>
</feature>
<feature type="compositionally biased region" description="Polar residues" evidence="1">
    <location>
        <begin position="448"/>
        <end position="459"/>
    </location>
</feature>
<evidence type="ECO:0000313" key="2">
    <source>
        <dbReference type="EMBL" id="KAK1786535.1"/>
    </source>
</evidence>
<dbReference type="Proteomes" id="UP001239994">
    <property type="component" value="Unassembled WGS sequence"/>
</dbReference>
<dbReference type="AlphaFoldDB" id="A0AAD8YSU1"/>
<protein>
    <submittedName>
        <fullName evidence="2">Uncharacterized protein</fullName>
    </submittedName>
</protein>
<evidence type="ECO:0000313" key="3">
    <source>
        <dbReference type="Proteomes" id="UP001239994"/>
    </source>
</evidence>
<accession>A0AAD8YSU1</accession>
<gene>
    <name evidence="2" type="ORF">P4O66_002962</name>
</gene>
<sequence>MWTRQGAPGLSAKHQVLKVAAEVRGTEGRWAAVNYQVKHNKSGSTHIPYTLISTHISYTLISIHISYTLISTHIPNTLISTHIPYTLISIHISYTLISIHISYTLISTHIPYTLISTHISYTLISTHIPYTLISTHISYTLISTHISCTLISTHIPYTLISTHIPYTLISTHISYTLISTHIPYTLISTHISYTLISTHISYTLISTHIPYTLISTHIPYTLISTHISYTLISTHIPYTLISTHIPYTLISLLLRLCPLKLNQNSGGLKPYLRRNNVGQVSEGWRERSYRGADGGKPRRCRCAPTFRSIAHRTEPRALRVRHWKLLRCCRQILRSSPPPTGIRPGRMDEWMLASKGPALADTSRLWWRLVRQTERRTRGTRQTRAEGNVDKLQWLCTRQLPFTAYLQGVFTTENLPFLKSCRRIINLQMQEIICREGDKTSKTKKSENNAPKSQPSDSPKVSKDSRRTNA</sequence>
<proteinExistence type="predicted"/>
<feature type="compositionally biased region" description="Basic and acidic residues" evidence="1">
    <location>
        <begin position="437"/>
        <end position="447"/>
    </location>
</feature>